<name>A0AC61MTI4_9FIRM</name>
<proteinExistence type="predicted"/>
<sequence length="232" mass="27523">MEENQFMIENIPIKLWGESKNKVFLYIHGKQGYKEEAKSFAEIVCKKGWQVLSIDLPEHGDRKKEKDKFNPWIIVPELKTIMKYLNEKWDTIGLRATSIGAWFSMIAFQDYIFERCLLVSPVIDMRELIFKMMSWESVTLEKLKAEGEIPTSFGETLSWKYLKYTIDNPIEKWESPTSILYPEFDNMTNLESVVNFSKNFKIDLTILEKSEHYIHKPKELEYLKEWTIKSII</sequence>
<evidence type="ECO:0000313" key="2">
    <source>
        <dbReference type="Proteomes" id="UP000595814"/>
    </source>
</evidence>
<dbReference type="EMBL" id="CP066744">
    <property type="protein sequence ID" value="QQK09025.1"/>
    <property type="molecule type" value="Genomic_DNA"/>
</dbReference>
<evidence type="ECO:0000313" key="1">
    <source>
        <dbReference type="EMBL" id="QQK09025.1"/>
    </source>
</evidence>
<reference evidence="1 2" key="1">
    <citation type="journal article" date="2022" name="Int. J. Syst. Evol. Microbiol.">
        <title>Miniphocaeibacter halophilus sp. nov., an ammonium-tolerant acetate-producing bacterium isolated from a biogas system.</title>
        <authorList>
            <person name="Schnurer A."/>
            <person name="Singh A."/>
            <person name="Bi S."/>
            <person name="Qiao W."/>
            <person name="Westerholm M."/>
        </authorList>
    </citation>
    <scope>NUCLEOTIDE SEQUENCE [LARGE SCALE GENOMIC DNA]</scope>
    <source>
        <strain evidence="1 2">AMB_01</strain>
    </source>
</reference>
<gene>
    <name evidence="1" type="ORF">JFY71_05670</name>
</gene>
<keyword evidence="1" id="KW-0378">Hydrolase</keyword>
<protein>
    <submittedName>
        <fullName evidence="1">Alpha/beta hydrolase</fullName>
    </submittedName>
</protein>
<keyword evidence="2" id="KW-1185">Reference proteome</keyword>
<accession>A0AC61MTI4</accession>
<organism evidence="1 2">
    <name type="scientific">Miniphocaeibacter halophilus</name>
    <dbReference type="NCBI Taxonomy" id="2931922"/>
    <lineage>
        <taxon>Bacteria</taxon>
        <taxon>Bacillati</taxon>
        <taxon>Bacillota</taxon>
        <taxon>Tissierellia</taxon>
        <taxon>Tissierellales</taxon>
        <taxon>Peptoniphilaceae</taxon>
        <taxon>Miniphocaeibacter</taxon>
    </lineage>
</organism>
<dbReference type="Proteomes" id="UP000595814">
    <property type="component" value="Chromosome"/>
</dbReference>